<keyword evidence="4" id="KW-1185">Reference proteome</keyword>
<dbReference type="GO" id="GO:0016740">
    <property type="term" value="F:transferase activity"/>
    <property type="evidence" value="ECO:0007669"/>
    <property type="project" value="UniProtKB-KW"/>
</dbReference>
<dbReference type="Proteomes" id="UP000620133">
    <property type="component" value="Chromosome"/>
</dbReference>
<dbReference type="Gene3D" id="3.40.50.150">
    <property type="entry name" value="Vaccinia Virus protein VP39"/>
    <property type="match status" value="1"/>
</dbReference>
<dbReference type="PANTHER" id="PTHR43861">
    <property type="entry name" value="TRANS-ACONITATE 2-METHYLTRANSFERASE-RELATED"/>
    <property type="match status" value="1"/>
</dbReference>
<protein>
    <recommendedName>
        <fullName evidence="2">Methyltransferase domain-containing protein</fullName>
    </recommendedName>
</protein>
<dbReference type="RefSeq" id="WP_176239107.1">
    <property type="nucleotide sequence ID" value="NZ_AP024412.1"/>
</dbReference>
<accession>A0A7U9XVF3</accession>
<dbReference type="SUPFAM" id="SSF53335">
    <property type="entry name" value="S-adenosyl-L-methionine-dependent methyltransferases"/>
    <property type="match status" value="1"/>
</dbReference>
<dbReference type="CDD" id="cd02440">
    <property type="entry name" value="AdoMet_MTases"/>
    <property type="match status" value="1"/>
</dbReference>
<dbReference type="Pfam" id="PF13649">
    <property type="entry name" value="Methyltransf_25"/>
    <property type="match status" value="1"/>
</dbReference>
<evidence type="ECO:0000259" key="2">
    <source>
        <dbReference type="Pfam" id="PF13649"/>
    </source>
</evidence>
<dbReference type="InterPro" id="IPR041698">
    <property type="entry name" value="Methyltransf_25"/>
</dbReference>
<evidence type="ECO:0000256" key="1">
    <source>
        <dbReference type="ARBA" id="ARBA00022679"/>
    </source>
</evidence>
<feature type="domain" description="Methyltransferase" evidence="2">
    <location>
        <begin position="34"/>
        <end position="113"/>
    </location>
</feature>
<dbReference type="InterPro" id="IPR029063">
    <property type="entry name" value="SAM-dependent_MTases_sf"/>
</dbReference>
<name>A0A7U9XVF3_9MOLU</name>
<dbReference type="AlphaFoldDB" id="A0A7U9XVF3"/>
<keyword evidence="1" id="KW-0808">Transferase</keyword>
<proteinExistence type="predicted"/>
<reference evidence="3" key="1">
    <citation type="submission" date="2021-01" db="EMBL/GenBank/DDBJ databases">
        <title>Draft genome sequence of Acholeplasmataceae bacterium strain Mahy22.</title>
        <authorList>
            <person name="Watanabe M."/>
            <person name="Kojima H."/>
            <person name="Fukui M."/>
        </authorList>
    </citation>
    <scope>NUCLEOTIDE SEQUENCE</scope>
    <source>
        <strain evidence="3">Mahy22</strain>
    </source>
</reference>
<evidence type="ECO:0000313" key="3">
    <source>
        <dbReference type="EMBL" id="BCR35236.1"/>
    </source>
</evidence>
<gene>
    <name evidence="3" type="ORF">MPAN_001290</name>
</gene>
<dbReference type="EMBL" id="AP024412">
    <property type="protein sequence ID" value="BCR35236.1"/>
    <property type="molecule type" value="Genomic_DNA"/>
</dbReference>
<evidence type="ECO:0000313" key="4">
    <source>
        <dbReference type="Proteomes" id="UP000620133"/>
    </source>
</evidence>
<sequence length="181" mass="21069">MATYDTYYLEENYFGKPYKELIKFFSQYEPKGSVLDLGCGQGRDSIEIAKLGYSVTGIDISKVGIEQLNLKAKDLNLKLTGFVDDIYKFNRISEYDVILLDSMFHFYSKDKKKETEFLKSILEQMQKGSILCNLLMKSNKNEKHLKSIVGNFDSEFEVLFDDYAVYPEANCEYHMYVIKKI</sequence>
<dbReference type="KEGG" id="manr:MPAN_001290"/>
<organism evidence="3 4">
    <name type="scientific">Mariniplasma anaerobium</name>
    <dbReference type="NCBI Taxonomy" id="2735436"/>
    <lineage>
        <taxon>Bacteria</taxon>
        <taxon>Bacillati</taxon>
        <taxon>Mycoplasmatota</taxon>
        <taxon>Mollicutes</taxon>
        <taxon>Acholeplasmatales</taxon>
        <taxon>Acholeplasmataceae</taxon>
        <taxon>Mariniplasma</taxon>
    </lineage>
</organism>